<evidence type="ECO:0000313" key="4">
    <source>
        <dbReference type="Proteomes" id="UP000824201"/>
    </source>
</evidence>
<gene>
    <name evidence="3" type="ORF">IAC96_00425</name>
</gene>
<dbReference type="PANTHER" id="PTHR31302:SF0">
    <property type="entry name" value="TRANSMEMBRANE PROTEIN WITH METALLOPHOSPHOESTERASE DOMAIN"/>
    <property type="match status" value="1"/>
</dbReference>
<dbReference type="InterPro" id="IPR029052">
    <property type="entry name" value="Metallo-depent_PP-like"/>
</dbReference>
<keyword evidence="1" id="KW-0812">Transmembrane</keyword>
<accession>A0A9D1JCD3</accession>
<feature type="transmembrane region" description="Helical" evidence="1">
    <location>
        <begin position="15"/>
        <end position="35"/>
    </location>
</feature>
<keyword evidence="1" id="KW-1133">Transmembrane helix</keyword>
<dbReference type="Pfam" id="PF00149">
    <property type="entry name" value="Metallophos"/>
    <property type="match status" value="1"/>
</dbReference>
<feature type="domain" description="Calcineurin-like phosphoesterase" evidence="2">
    <location>
        <begin position="59"/>
        <end position="228"/>
    </location>
</feature>
<dbReference type="InterPro" id="IPR051158">
    <property type="entry name" value="Metallophosphoesterase_sf"/>
</dbReference>
<dbReference type="Proteomes" id="UP000824201">
    <property type="component" value="Unassembled WGS sequence"/>
</dbReference>
<proteinExistence type="predicted"/>
<dbReference type="SUPFAM" id="SSF56300">
    <property type="entry name" value="Metallo-dependent phosphatases"/>
    <property type="match status" value="1"/>
</dbReference>
<dbReference type="Gene3D" id="3.60.21.10">
    <property type="match status" value="1"/>
</dbReference>
<dbReference type="EMBL" id="DVHN01000001">
    <property type="protein sequence ID" value="HIR87391.1"/>
    <property type="molecule type" value="Genomic_DNA"/>
</dbReference>
<reference evidence="3" key="2">
    <citation type="journal article" date="2021" name="PeerJ">
        <title>Extensive microbial diversity within the chicken gut microbiome revealed by metagenomics and culture.</title>
        <authorList>
            <person name="Gilroy R."/>
            <person name="Ravi A."/>
            <person name="Getino M."/>
            <person name="Pursley I."/>
            <person name="Horton D.L."/>
            <person name="Alikhan N.F."/>
            <person name="Baker D."/>
            <person name="Gharbi K."/>
            <person name="Hall N."/>
            <person name="Watson M."/>
            <person name="Adriaenssens E.M."/>
            <person name="Foster-Nyarko E."/>
            <person name="Jarju S."/>
            <person name="Secka A."/>
            <person name="Antonio M."/>
            <person name="Oren A."/>
            <person name="Chaudhuri R.R."/>
            <person name="La Ragione R."/>
            <person name="Hildebrand F."/>
            <person name="Pallen M.J."/>
        </authorList>
    </citation>
    <scope>NUCLEOTIDE SEQUENCE</scope>
    <source>
        <strain evidence="3">ChiW13-3771</strain>
    </source>
</reference>
<keyword evidence="1" id="KW-0472">Membrane</keyword>
<organism evidence="3 4">
    <name type="scientific">Candidatus Fimimorpha faecalis</name>
    <dbReference type="NCBI Taxonomy" id="2840824"/>
    <lineage>
        <taxon>Bacteria</taxon>
        <taxon>Bacillati</taxon>
        <taxon>Bacillota</taxon>
        <taxon>Clostridia</taxon>
        <taxon>Eubacteriales</taxon>
        <taxon>Candidatus Fimimorpha</taxon>
    </lineage>
</organism>
<dbReference type="InterPro" id="IPR004843">
    <property type="entry name" value="Calcineurin-like_PHP"/>
</dbReference>
<dbReference type="AlphaFoldDB" id="A0A9D1JCD3"/>
<dbReference type="CDD" id="cd07385">
    <property type="entry name" value="MPP_YkuE_C"/>
    <property type="match status" value="1"/>
</dbReference>
<sequence length="291" mass="33550">MICKLRKRQGLWKRVYRSGLVPIFLTILVLGYGYYCMHDVVKTTYTINTQKNIREEGYRIAFISDLHFRTTMNETTLEQYCREIEMEHPDFVVLCGDIVDEQTNLLDLQKVFQTLSTIQSDYGVFFVYGNHDRASYNPKADFTPEQLTQILEQNGIHILQEENYSITEDFTIIGREDWYTRDSTITAKQLLTNVDTTNFLLLLDHQPRNLSENAAAGYDLQLSGHTHGGQIWPVGLITDLLGFGEMNYGYRKIDNFQVIVSCGLGGWGYPIRTGYHSEYVIIDIQKDPPVS</sequence>
<reference evidence="3" key="1">
    <citation type="submission" date="2020-10" db="EMBL/GenBank/DDBJ databases">
        <authorList>
            <person name="Gilroy R."/>
        </authorList>
    </citation>
    <scope>NUCLEOTIDE SEQUENCE</scope>
    <source>
        <strain evidence="3">ChiW13-3771</strain>
    </source>
</reference>
<evidence type="ECO:0000259" key="2">
    <source>
        <dbReference type="Pfam" id="PF00149"/>
    </source>
</evidence>
<name>A0A9D1JCD3_9FIRM</name>
<evidence type="ECO:0000313" key="3">
    <source>
        <dbReference type="EMBL" id="HIR87391.1"/>
    </source>
</evidence>
<comment type="caution">
    <text evidence="3">The sequence shown here is derived from an EMBL/GenBank/DDBJ whole genome shotgun (WGS) entry which is preliminary data.</text>
</comment>
<protein>
    <submittedName>
        <fullName evidence="3">Metallophosphoesterase</fullName>
    </submittedName>
</protein>
<evidence type="ECO:0000256" key="1">
    <source>
        <dbReference type="SAM" id="Phobius"/>
    </source>
</evidence>
<dbReference type="GO" id="GO:0016787">
    <property type="term" value="F:hydrolase activity"/>
    <property type="evidence" value="ECO:0007669"/>
    <property type="project" value="InterPro"/>
</dbReference>
<dbReference type="PANTHER" id="PTHR31302">
    <property type="entry name" value="TRANSMEMBRANE PROTEIN WITH METALLOPHOSPHOESTERASE DOMAIN-RELATED"/>
    <property type="match status" value="1"/>
</dbReference>